<proteinExistence type="predicted"/>
<evidence type="ECO:0000313" key="2">
    <source>
        <dbReference type="Proteomes" id="UP001215598"/>
    </source>
</evidence>
<dbReference type="InterPro" id="IPR032675">
    <property type="entry name" value="LRR_dom_sf"/>
</dbReference>
<evidence type="ECO:0008006" key="3">
    <source>
        <dbReference type="Google" id="ProtNLM"/>
    </source>
</evidence>
<organism evidence="1 2">
    <name type="scientific">Mycena metata</name>
    <dbReference type="NCBI Taxonomy" id="1033252"/>
    <lineage>
        <taxon>Eukaryota</taxon>
        <taxon>Fungi</taxon>
        <taxon>Dikarya</taxon>
        <taxon>Basidiomycota</taxon>
        <taxon>Agaricomycotina</taxon>
        <taxon>Agaricomycetes</taxon>
        <taxon>Agaricomycetidae</taxon>
        <taxon>Agaricales</taxon>
        <taxon>Marasmiineae</taxon>
        <taxon>Mycenaceae</taxon>
        <taxon>Mycena</taxon>
    </lineage>
</organism>
<keyword evidence="2" id="KW-1185">Reference proteome</keyword>
<reference evidence="1" key="1">
    <citation type="submission" date="2023-03" db="EMBL/GenBank/DDBJ databases">
        <title>Massive genome expansion in bonnet fungi (Mycena s.s.) driven by repeated elements and novel gene families across ecological guilds.</title>
        <authorList>
            <consortium name="Lawrence Berkeley National Laboratory"/>
            <person name="Harder C.B."/>
            <person name="Miyauchi S."/>
            <person name="Viragh M."/>
            <person name="Kuo A."/>
            <person name="Thoen E."/>
            <person name="Andreopoulos B."/>
            <person name="Lu D."/>
            <person name="Skrede I."/>
            <person name="Drula E."/>
            <person name="Henrissat B."/>
            <person name="Morin E."/>
            <person name="Kohler A."/>
            <person name="Barry K."/>
            <person name="LaButti K."/>
            <person name="Morin E."/>
            <person name="Salamov A."/>
            <person name="Lipzen A."/>
            <person name="Mereny Z."/>
            <person name="Hegedus B."/>
            <person name="Baldrian P."/>
            <person name="Stursova M."/>
            <person name="Weitz H."/>
            <person name="Taylor A."/>
            <person name="Grigoriev I.V."/>
            <person name="Nagy L.G."/>
            <person name="Martin F."/>
            <person name="Kauserud H."/>
        </authorList>
    </citation>
    <scope>NUCLEOTIDE SEQUENCE</scope>
    <source>
        <strain evidence="1">CBHHK182m</strain>
    </source>
</reference>
<accession>A0AAD7NBK2</accession>
<name>A0AAD7NBK2_9AGAR</name>
<dbReference type="EMBL" id="JARKIB010000051">
    <property type="protein sequence ID" value="KAJ7754891.1"/>
    <property type="molecule type" value="Genomic_DNA"/>
</dbReference>
<dbReference type="AlphaFoldDB" id="A0AAD7NBK2"/>
<protein>
    <recommendedName>
        <fullName evidence="3">F-box domain-containing protein</fullName>
    </recommendedName>
</protein>
<evidence type="ECO:0000313" key="1">
    <source>
        <dbReference type="EMBL" id="KAJ7754891.1"/>
    </source>
</evidence>
<dbReference type="Proteomes" id="UP001215598">
    <property type="component" value="Unassembled WGS sequence"/>
</dbReference>
<comment type="caution">
    <text evidence="1">The sequence shown here is derived from an EMBL/GenBank/DDBJ whole genome shotgun (WGS) entry which is preliminary data.</text>
</comment>
<dbReference type="Gene3D" id="3.80.10.10">
    <property type="entry name" value="Ribonuclease Inhibitor"/>
    <property type="match status" value="1"/>
</dbReference>
<gene>
    <name evidence="1" type="ORF">B0H16DRAFT_1722594</name>
</gene>
<sequence length="430" mass="48496">MSSSSHPLPSLTNCAVYRLPGEVLSIVLIEVVDPETSDWLEVINRRRAIVSVCRQWRHVADGLAVLWSRIYFAPPVLPYFLRSCLRRAGPTADLIIKINPYPFEAVYENGTLRNVKPLLDPDFMAQSVELLREVFPRVRSLELSDGHHSQLFAILDLIAEFHAVRLTSLRVEASAYSRGVEPATPVGMTLKKLALGRISPFWTSNGLYRHLSELELHDLHGLRWSDLRGILHGNTTLLELRLSDVYCVGDDMEHHALLPRVVCLTLEYHLRSDESKAFLGSIFLPRLQRLDLELDGNTATLDVARDARRFLGTARDIWLDVVGFRPRELADIVSLCTSARVLNLRRCRPLPFDELSYLAGVPGFSLPALQLLKIAGDLTKEDVSVLLGEPFPSGLIVSEWSMGVEFDFKRWSLDDGQIRMEVVEDTPDGR</sequence>
<dbReference type="SUPFAM" id="SSF52047">
    <property type="entry name" value="RNI-like"/>
    <property type="match status" value="1"/>
</dbReference>